<dbReference type="STRING" id="1442368.A0A0D2GAD3"/>
<dbReference type="HOGENOM" id="CLU_082760_3_1_1"/>
<sequence>MSNRLGLIPTSDLTEDQRSLHDDFTQSIQARYHSPSRSPRLILDDGTLIGPYGILLHHPEVARPFQAIVRALQTIPGLSLYGREVAIAVVGSRTQAAYEKYAHHIIATQRAGITEAELQEINTGRCPGTLTDEGKTVFELATALGKPGPLDQTIYDKAVQVLGKDGAAAVIHYTGFYSYVSVILNGFDAKVPEDARG</sequence>
<dbReference type="Gene3D" id="1.20.1290.10">
    <property type="entry name" value="AhpD-like"/>
    <property type="match status" value="1"/>
</dbReference>
<proteinExistence type="predicted"/>
<dbReference type="RefSeq" id="XP_013281401.1">
    <property type="nucleotide sequence ID" value="XM_013425947.1"/>
</dbReference>
<gene>
    <name evidence="1" type="ORF">Z517_10039</name>
</gene>
<evidence type="ECO:0000313" key="2">
    <source>
        <dbReference type="Proteomes" id="UP000053029"/>
    </source>
</evidence>
<dbReference type="AlphaFoldDB" id="A0A0D2GAD3"/>
<dbReference type="InterPro" id="IPR029032">
    <property type="entry name" value="AhpD-like"/>
</dbReference>
<name>A0A0D2GAD3_9EURO</name>
<protein>
    <recommendedName>
        <fullName evidence="3">Carboxymuconolactone decarboxylase-like domain-containing protein</fullName>
    </recommendedName>
</protein>
<dbReference type="SUPFAM" id="SSF69118">
    <property type="entry name" value="AhpD-like"/>
    <property type="match status" value="1"/>
</dbReference>
<dbReference type="VEuPathDB" id="FungiDB:Z517_10039"/>
<dbReference type="PANTHER" id="PTHR34846">
    <property type="entry name" value="4-CARBOXYMUCONOLACTONE DECARBOXYLASE FAMILY PROTEIN (AFU_ORTHOLOGUE AFUA_6G11590)"/>
    <property type="match status" value="1"/>
</dbReference>
<reference evidence="1 2" key="1">
    <citation type="submission" date="2015-01" db="EMBL/GenBank/DDBJ databases">
        <title>The Genome Sequence of Fonsecaea pedrosoi CBS 271.37.</title>
        <authorList>
            <consortium name="The Broad Institute Genomics Platform"/>
            <person name="Cuomo C."/>
            <person name="de Hoog S."/>
            <person name="Gorbushina A."/>
            <person name="Stielow B."/>
            <person name="Teixiera M."/>
            <person name="Abouelleil A."/>
            <person name="Chapman S.B."/>
            <person name="Priest M."/>
            <person name="Young S.K."/>
            <person name="Wortman J."/>
            <person name="Nusbaum C."/>
            <person name="Birren B."/>
        </authorList>
    </citation>
    <scope>NUCLEOTIDE SEQUENCE [LARGE SCALE GENOMIC DNA]</scope>
    <source>
        <strain evidence="1 2">CBS 271.37</strain>
    </source>
</reference>
<accession>A0A0D2GAD3</accession>
<dbReference type="PANTHER" id="PTHR34846:SF11">
    <property type="entry name" value="4-CARBOXYMUCONOLACTONE DECARBOXYLASE FAMILY PROTEIN (AFU_ORTHOLOGUE AFUA_6G11590)"/>
    <property type="match status" value="1"/>
</dbReference>
<dbReference type="Proteomes" id="UP000053029">
    <property type="component" value="Unassembled WGS sequence"/>
</dbReference>
<evidence type="ECO:0008006" key="3">
    <source>
        <dbReference type="Google" id="ProtNLM"/>
    </source>
</evidence>
<dbReference type="OrthoDB" id="2567457at2759"/>
<keyword evidence="2" id="KW-1185">Reference proteome</keyword>
<dbReference type="EMBL" id="KN846974">
    <property type="protein sequence ID" value="KIW77593.1"/>
    <property type="molecule type" value="Genomic_DNA"/>
</dbReference>
<organism evidence="1 2">
    <name type="scientific">Fonsecaea pedrosoi CBS 271.37</name>
    <dbReference type="NCBI Taxonomy" id="1442368"/>
    <lineage>
        <taxon>Eukaryota</taxon>
        <taxon>Fungi</taxon>
        <taxon>Dikarya</taxon>
        <taxon>Ascomycota</taxon>
        <taxon>Pezizomycotina</taxon>
        <taxon>Eurotiomycetes</taxon>
        <taxon>Chaetothyriomycetidae</taxon>
        <taxon>Chaetothyriales</taxon>
        <taxon>Herpotrichiellaceae</taxon>
        <taxon>Fonsecaea</taxon>
    </lineage>
</organism>
<dbReference type="GeneID" id="25309529"/>
<evidence type="ECO:0000313" key="1">
    <source>
        <dbReference type="EMBL" id="KIW77593.1"/>
    </source>
</evidence>